<name>A0A9D1I9U4_9FIRM</name>
<evidence type="ECO:0000313" key="2">
    <source>
        <dbReference type="EMBL" id="HIU33470.1"/>
    </source>
</evidence>
<reference evidence="2" key="2">
    <citation type="journal article" date="2021" name="PeerJ">
        <title>Extensive microbial diversity within the chicken gut microbiome revealed by metagenomics and culture.</title>
        <authorList>
            <person name="Gilroy R."/>
            <person name="Ravi A."/>
            <person name="Getino M."/>
            <person name="Pursley I."/>
            <person name="Horton D.L."/>
            <person name="Alikhan N.F."/>
            <person name="Baker D."/>
            <person name="Gharbi K."/>
            <person name="Hall N."/>
            <person name="Watson M."/>
            <person name="Adriaenssens E.M."/>
            <person name="Foster-Nyarko E."/>
            <person name="Jarju S."/>
            <person name="Secka A."/>
            <person name="Antonio M."/>
            <person name="Oren A."/>
            <person name="Chaudhuri R.R."/>
            <person name="La Ragione R."/>
            <person name="Hildebrand F."/>
            <person name="Pallen M.J."/>
        </authorList>
    </citation>
    <scope>NUCLEOTIDE SEQUENCE</scope>
    <source>
        <strain evidence="2">ChiHcec3-11533</strain>
    </source>
</reference>
<dbReference type="AlphaFoldDB" id="A0A9D1I9U4"/>
<comment type="caution">
    <text evidence="2">The sequence shown here is derived from an EMBL/GenBank/DDBJ whole genome shotgun (WGS) entry which is preliminary data.</text>
</comment>
<reference evidence="2" key="1">
    <citation type="submission" date="2020-10" db="EMBL/GenBank/DDBJ databases">
        <authorList>
            <person name="Gilroy R."/>
        </authorList>
    </citation>
    <scope>NUCLEOTIDE SEQUENCE</scope>
    <source>
        <strain evidence="2">ChiHcec3-11533</strain>
    </source>
</reference>
<dbReference type="Pfam" id="PF04324">
    <property type="entry name" value="Fer2_BFD"/>
    <property type="match status" value="1"/>
</dbReference>
<dbReference type="Proteomes" id="UP000824072">
    <property type="component" value="Unassembled WGS sequence"/>
</dbReference>
<organism evidence="2 3">
    <name type="scientific">Candidatus Pullichristensenella excrementigallinarum</name>
    <dbReference type="NCBI Taxonomy" id="2840907"/>
    <lineage>
        <taxon>Bacteria</taxon>
        <taxon>Bacillati</taxon>
        <taxon>Bacillota</taxon>
        <taxon>Clostridia</taxon>
        <taxon>Candidatus Pullichristensenella</taxon>
    </lineage>
</organism>
<accession>A0A9D1I9U4</accession>
<protein>
    <submittedName>
        <fullName evidence="2">(2Fe-2S)-binding protein</fullName>
    </submittedName>
</protein>
<dbReference type="InterPro" id="IPR041854">
    <property type="entry name" value="BFD-like_2Fe2S-bd_dom_sf"/>
</dbReference>
<evidence type="ECO:0000259" key="1">
    <source>
        <dbReference type="Pfam" id="PF04324"/>
    </source>
</evidence>
<dbReference type="Gene3D" id="1.10.10.1100">
    <property type="entry name" value="BFD-like [2Fe-2S]-binding domain"/>
    <property type="match status" value="1"/>
</dbReference>
<dbReference type="EMBL" id="DVMU01000062">
    <property type="protein sequence ID" value="HIU33470.1"/>
    <property type="molecule type" value="Genomic_DNA"/>
</dbReference>
<feature type="domain" description="BFD-like [2Fe-2S]-binding" evidence="1">
    <location>
        <begin position="6"/>
        <end position="60"/>
    </location>
</feature>
<proteinExistence type="predicted"/>
<evidence type="ECO:0000313" key="3">
    <source>
        <dbReference type="Proteomes" id="UP000824072"/>
    </source>
</evidence>
<dbReference type="InterPro" id="IPR007419">
    <property type="entry name" value="BFD-like_2Fe2S-bd_dom"/>
</dbReference>
<gene>
    <name evidence="2" type="ORF">IAB02_02820</name>
</gene>
<sequence length="66" mass="7357">MESSTLICNCKKVTYGQIEDVVRAESNITNVVQVFEDVQKQTNCSTGCGGCHDKIMDIIADLLYQR</sequence>